<dbReference type="PROSITE" id="PS51257">
    <property type="entry name" value="PROKAR_LIPOPROTEIN"/>
    <property type="match status" value="1"/>
</dbReference>
<accession>A0A5B2TVK0</accession>
<proteinExistence type="predicted"/>
<comment type="caution">
    <text evidence="1">The sequence shown here is derived from an EMBL/GenBank/DDBJ whole genome shotgun (WGS) entry which is preliminary data.</text>
</comment>
<sequence>MRNLMFLAVFVLLLSCSNDDDCGCTQVKAGTESPGISNLHFIQLCDETGLQIDRSTSLPVIENKSAEQLQARSVKEGCDRD</sequence>
<evidence type="ECO:0000313" key="2">
    <source>
        <dbReference type="Proteomes" id="UP000323188"/>
    </source>
</evidence>
<dbReference type="RefSeq" id="WP_154917110.1">
    <property type="nucleotide sequence ID" value="NZ_VUOE01000001.1"/>
</dbReference>
<dbReference type="EMBL" id="VUOE01000001">
    <property type="protein sequence ID" value="KAA2218541.1"/>
    <property type="molecule type" value="Genomic_DNA"/>
</dbReference>
<protein>
    <submittedName>
        <fullName evidence="1">Uncharacterized protein</fullName>
    </submittedName>
</protein>
<reference evidence="1 2" key="1">
    <citation type="submission" date="2019-09" db="EMBL/GenBank/DDBJ databases">
        <authorList>
            <person name="Khan S.A."/>
            <person name="Jeon C.O."/>
            <person name="Chun B.H."/>
            <person name="Jeong S.E."/>
        </authorList>
    </citation>
    <scope>NUCLEOTIDE SEQUENCE [LARGE SCALE GENOMIC DNA]</scope>
    <source>
        <strain evidence="1 2">KCTC 42508</strain>
    </source>
</reference>
<dbReference type="AlphaFoldDB" id="A0A5B2TVK0"/>
<name>A0A5B2TVK0_9FLAO</name>
<gene>
    <name evidence="1" type="ORF">F0361_02655</name>
</gene>
<dbReference type="Proteomes" id="UP000323188">
    <property type="component" value="Unassembled WGS sequence"/>
</dbReference>
<evidence type="ECO:0000313" key="1">
    <source>
        <dbReference type="EMBL" id="KAA2218541.1"/>
    </source>
</evidence>
<organism evidence="1 2">
    <name type="scientific">Maribacter flavus</name>
    <dbReference type="NCBI Taxonomy" id="1658664"/>
    <lineage>
        <taxon>Bacteria</taxon>
        <taxon>Pseudomonadati</taxon>
        <taxon>Bacteroidota</taxon>
        <taxon>Flavobacteriia</taxon>
        <taxon>Flavobacteriales</taxon>
        <taxon>Flavobacteriaceae</taxon>
        <taxon>Maribacter</taxon>
    </lineage>
</organism>